<feature type="signal peptide" evidence="1">
    <location>
        <begin position="1"/>
        <end position="32"/>
    </location>
</feature>
<evidence type="ECO:0000256" key="1">
    <source>
        <dbReference type="SAM" id="SignalP"/>
    </source>
</evidence>
<organism evidence="3 4">
    <name type="scientific">Anabaenopsis elenkinii CCIBt3563</name>
    <dbReference type="NCBI Taxonomy" id="2779889"/>
    <lineage>
        <taxon>Bacteria</taxon>
        <taxon>Bacillati</taxon>
        <taxon>Cyanobacteriota</taxon>
        <taxon>Cyanophyceae</taxon>
        <taxon>Nostocales</taxon>
        <taxon>Nodulariaceae</taxon>
        <taxon>Anabaenopsis</taxon>
    </lineage>
</organism>
<feature type="domain" description="DUF1400" evidence="2">
    <location>
        <begin position="32"/>
        <end position="157"/>
    </location>
</feature>
<keyword evidence="1" id="KW-0732">Signal</keyword>
<name>A0A7U3RXR6_9CYAN</name>
<dbReference type="Pfam" id="PF07176">
    <property type="entry name" value="DUF1400"/>
    <property type="match status" value="1"/>
</dbReference>
<keyword evidence="3" id="KW-0378">Hydrolase</keyword>
<reference evidence="4" key="1">
    <citation type="submission" date="2020-10" db="EMBL/GenBank/DDBJ databases">
        <title>Genome-based taxonomic classification of the species Anabaenopsis elenkinii.</title>
        <authorList>
            <person name="Delbaje E."/>
            <person name="Andreote A.P.D."/>
            <person name="Pellegrinetti T.A."/>
            <person name="Cruz R.B."/>
            <person name="Branco L.H.Z."/>
            <person name="Fiore M.F."/>
        </authorList>
    </citation>
    <scope>NUCLEOTIDE SEQUENCE [LARGE SCALE GENOMIC DNA]</scope>
    <source>
        <strain evidence="4">CCIBt3563</strain>
    </source>
</reference>
<dbReference type="InterPro" id="IPR010802">
    <property type="entry name" value="DUF1400"/>
</dbReference>
<sequence length="185" mass="20520">MASNWKNFKRVAIFLGAIALTQFWGSNTSVHAADTVVLRFGPFAESISLEELQNTADTGKFPRGLELYTGRISEEQSRFFVRLLRTKVPIDVVTVNSLLNTQMGITILNNVSQAVVRKDEAGVQALRAALVLGATQPQGLSVINFIAAYPSQRLEIDVLKAFYVAKRFPKVRQIPNAVQTRDRPT</sequence>
<proteinExistence type="predicted"/>
<dbReference type="GO" id="GO:0016787">
    <property type="term" value="F:hydrolase activity"/>
    <property type="evidence" value="ECO:0007669"/>
    <property type="project" value="UniProtKB-KW"/>
</dbReference>
<protein>
    <submittedName>
        <fullName evidence="3">Alpha/beta hydrolase</fullName>
    </submittedName>
</protein>
<dbReference type="RefSeq" id="WP_200986982.1">
    <property type="nucleotide sequence ID" value="NZ_CP063311.1"/>
</dbReference>
<feature type="chain" id="PRO_5032931412" evidence="1">
    <location>
        <begin position="33"/>
        <end position="185"/>
    </location>
</feature>
<evidence type="ECO:0000259" key="2">
    <source>
        <dbReference type="Pfam" id="PF07176"/>
    </source>
</evidence>
<evidence type="ECO:0000313" key="4">
    <source>
        <dbReference type="Proteomes" id="UP000593846"/>
    </source>
</evidence>
<evidence type="ECO:0000313" key="3">
    <source>
        <dbReference type="EMBL" id="QOV21326.1"/>
    </source>
</evidence>
<accession>A0A7U3RXR6</accession>
<keyword evidence="4" id="KW-1185">Reference proteome</keyword>
<gene>
    <name evidence="3" type="ORF">IM676_11130</name>
</gene>
<dbReference type="EMBL" id="CP063311">
    <property type="protein sequence ID" value="QOV21326.1"/>
    <property type="molecule type" value="Genomic_DNA"/>
</dbReference>
<dbReference type="AlphaFoldDB" id="A0A7U3RXR6"/>
<dbReference type="KEGG" id="aee:IM676_11130"/>
<dbReference type="Proteomes" id="UP000593846">
    <property type="component" value="Chromosome"/>
</dbReference>